<protein>
    <recommendedName>
        <fullName evidence="2">Glycosyltransferase family 9 protein</fullName>
    </recommendedName>
</protein>
<gene>
    <name evidence="1" type="ORF">METZ01_LOCUS379557</name>
</gene>
<dbReference type="EMBL" id="UINC01139883">
    <property type="protein sequence ID" value="SVD26703.1"/>
    <property type="molecule type" value="Genomic_DNA"/>
</dbReference>
<sequence>MIQNILILNMTRMGDLVQSTPAIAGLRKQYPDATITLLVTSAFEEFSQKIPFVDKVVVFDIQQVIKKEN</sequence>
<reference evidence="1" key="1">
    <citation type="submission" date="2018-05" db="EMBL/GenBank/DDBJ databases">
        <authorList>
            <person name="Lanie J.A."/>
            <person name="Ng W.-L."/>
            <person name="Kazmierczak K.M."/>
            <person name="Andrzejewski T.M."/>
            <person name="Davidsen T.M."/>
            <person name="Wayne K.J."/>
            <person name="Tettelin H."/>
            <person name="Glass J.I."/>
            <person name="Rusch D."/>
            <person name="Podicherti R."/>
            <person name="Tsui H.-C.T."/>
            <person name="Winkler M.E."/>
        </authorList>
    </citation>
    <scope>NUCLEOTIDE SEQUENCE</scope>
</reference>
<name>A0A382TXI0_9ZZZZ</name>
<dbReference type="AlphaFoldDB" id="A0A382TXI0"/>
<accession>A0A382TXI0</accession>
<dbReference type="GO" id="GO:0005829">
    <property type="term" value="C:cytosol"/>
    <property type="evidence" value="ECO:0007669"/>
    <property type="project" value="TreeGrafter"/>
</dbReference>
<dbReference type="PANTHER" id="PTHR30160">
    <property type="entry name" value="TETRAACYLDISACCHARIDE 4'-KINASE-RELATED"/>
    <property type="match status" value="1"/>
</dbReference>
<organism evidence="1">
    <name type="scientific">marine metagenome</name>
    <dbReference type="NCBI Taxonomy" id="408172"/>
    <lineage>
        <taxon>unclassified sequences</taxon>
        <taxon>metagenomes</taxon>
        <taxon>ecological metagenomes</taxon>
    </lineage>
</organism>
<dbReference type="Gene3D" id="3.40.50.2000">
    <property type="entry name" value="Glycogen Phosphorylase B"/>
    <property type="match status" value="1"/>
</dbReference>
<dbReference type="GO" id="GO:0009244">
    <property type="term" value="P:lipopolysaccharide core region biosynthetic process"/>
    <property type="evidence" value="ECO:0007669"/>
    <property type="project" value="TreeGrafter"/>
</dbReference>
<evidence type="ECO:0008006" key="2">
    <source>
        <dbReference type="Google" id="ProtNLM"/>
    </source>
</evidence>
<dbReference type="GO" id="GO:0008713">
    <property type="term" value="F:ADP-heptose-lipopolysaccharide heptosyltransferase activity"/>
    <property type="evidence" value="ECO:0007669"/>
    <property type="project" value="TreeGrafter"/>
</dbReference>
<proteinExistence type="predicted"/>
<dbReference type="InterPro" id="IPR051199">
    <property type="entry name" value="LPS_LOS_Heptosyltrfase"/>
</dbReference>
<feature type="non-terminal residue" evidence="1">
    <location>
        <position position="69"/>
    </location>
</feature>
<dbReference type="SUPFAM" id="SSF53756">
    <property type="entry name" value="UDP-Glycosyltransferase/glycogen phosphorylase"/>
    <property type="match status" value="1"/>
</dbReference>
<evidence type="ECO:0000313" key="1">
    <source>
        <dbReference type="EMBL" id="SVD26703.1"/>
    </source>
</evidence>